<dbReference type="PROSITE" id="PS50110">
    <property type="entry name" value="RESPONSE_REGULATORY"/>
    <property type="match status" value="1"/>
</dbReference>
<dbReference type="EMBL" id="FPBZ01000015">
    <property type="protein sequence ID" value="SFU68450.1"/>
    <property type="molecule type" value="Genomic_DNA"/>
</dbReference>
<dbReference type="InterPro" id="IPR000014">
    <property type="entry name" value="PAS"/>
</dbReference>
<dbReference type="AlphaFoldDB" id="A0A1I7I665"/>
<evidence type="ECO:0000259" key="8">
    <source>
        <dbReference type="PROSITE" id="PS50109"/>
    </source>
</evidence>
<dbReference type="SMART" id="SM00086">
    <property type="entry name" value="PAC"/>
    <property type="match status" value="2"/>
</dbReference>
<evidence type="ECO:0000256" key="7">
    <source>
        <dbReference type="PROSITE-ProRule" id="PRU00169"/>
    </source>
</evidence>
<feature type="modified residue" description="4-aspartylphosphate" evidence="7">
    <location>
        <position position="753"/>
    </location>
</feature>
<evidence type="ECO:0000256" key="1">
    <source>
        <dbReference type="ARBA" id="ARBA00000085"/>
    </source>
</evidence>
<dbReference type="SUPFAM" id="SSF52172">
    <property type="entry name" value="CheY-like"/>
    <property type="match status" value="1"/>
</dbReference>
<keyword evidence="6" id="KW-0418">Kinase</keyword>
<dbReference type="PANTHER" id="PTHR43547">
    <property type="entry name" value="TWO-COMPONENT HISTIDINE KINASE"/>
    <property type="match status" value="1"/>
</dbReference>
<dbReference type="CDD" id="cd00130">
    <property type="entry name" value="PAS"/>
    <property type="match status" value="2"/>
</dbReference>
<dbReference type="Pfam" id="PF02518">
    <property type="entry name" value="HATPase_c"/>
    <property type="match status" value="1"/>
</dbReference>
<dbReference type="InterPro" id="IPR004358">
    <property type="entry name" value="Sig_transdc_His_kin-like_C"/>
</dbReference>
<dbReference type="Gene3D" id="3.30.450.20">
    <property type="entry name" value="PAS domain"/>
    <property type="match status" value="3"/>
</dbReference>
<organism evidence="12 13">
    <name type="scientific">Nitrosospira multiformis</name>
    <dbReference type="NCBI Taxonomy" id="1231"/>
    <lineage>
        <taxon>Bacteria</taxon>
        <taxon>Pseudomonadati</taxon>
        <taxon>Pseudomonadota</taxon>
        <taxon>Betaproteobacteria</taxon>
        <taxon>Nitrosomonadales</taxon>
        <taxon>Nitrosomonadaceae</taxon>
        <taxon>Nitrosospira</taxon>
    </lineage>
</organism>
<dbReference type="InterPro" id="IPR001789">
    <property type="entry name" value="Sig_transdc_resp-reg_receiver"/>
</dbReference>
<dbReference type="Pfam" id="PF08448">
    <property type="entry name" value="PAS_4"/>
    <property type="match status" value="1"/>
</dbReference>
<evidence type="ECO:0000256" key="2">
    <source>
        <dbReference type="ARBA" id="ARBA00004429"/>
    </source>
</evidence>
<dbReference type="GO" id="GO:0000155">
    <property type="term" value="F:phosphorelay sensor kinase activity"/>
    <property type="evidence" value="ECO:0007669"/>
    <property type="project" value="InterPro"/>
</dbReference>
<comment type="subcellular location">
    <subcellularLocation>
        <location evidence="2">Cell inner membrane</location>
        <topology evidence="2">Multi-pass membrane protein</topology>
    </subcellularLocation>
</comment>
<dbReference type="GO" id="GO:0005886">
    <property type="term" value="C:plasma membrane"/>
    <property type="evidence" value="ECO:0007669"/>
    <property type="project" value="UniProtKB-SubCell"/>
</dbReference>
<dbReference type="Pfam" id="PF00072">
    <property type="entry name" value="Response_reg"/>
    <property type="match status" value="1"/>
</dbReference>
<dbReference type="SMART" id="SM00388">
    <property type="entry name" value="HisKA"/>
    <property type="match status" value="1"/>
</dbReference>
<dbReference type="InterPro" id="IPR001610">
    <property type="entry name" value="PAC"/>
</dbReference>
<feature type="domain" description="PAC" evidence="11">
    <location>
        <begin position="403"/>
        <end position="455"/>
    </location>
</feature>
<dbReference type="InterPro" id="IPR000700">
    <property type="entry name" value="PAS-assoc_C"/>
</dbReference>
<dbReference type="SUPFAM" id="SSF55874">
    <property type="entry name" value="ATPase domain of HSP90 chaperone/DNA topoisomerase II/histidine kinase"/>
    <property type="match status" value="1"/>
</dbReference>
<reference evidence="12 13" key="1">
    <citation type="submission" date="2016-10" db="EMBL/GenBank/DDBJ databases">
        <authorList>
            <person name="de Groot N.N."/>
        </authorList>
    </citation>
    <scope>NUCLEOTIDE SEQUENCE [LARGE SCALE GENOMIC DNA]</scope>
    <source>
        <strain evidence="12 13">Nl14</strain>
    </source>
</reference>
<dbReference type="SUPFAM" id="SSF55785">
    <property type="entry name" value="PYP-like sensor domain (PAS domain)"/>
    <property type="match status" value="2"/>
</dbReference>
<dbReference type="InterPro" id="IPR011006">
    <property type="entry name" value="CheY-like_superfamily"/>
</dbReference>
<evidence type="ECO:0000259" key="10">
    <source>
        <dbReference type="PROSITE" id="PS50112"/>
    </source>
</evidence>
<protein>
    <recommendedName>
        <fullName evidence="3">histidine kinase</fullName>
        <ecNumber evidence="3">2.7.13.3</ecNumber>
    </recommendedName>
</protein>
<dbReference type="SMART" id="SM00091">
    <property type="entry name" value="PAS"/>
    <property type="match status" value="2"/>
</dbReference>
<dbReference type="InterPro" id="IPR003661">
    <property type="entry name" value="HisK_dim/P_dom"/>
</dbReference>
<dbReference type="Gene3D" id="3.30.565.10">
    <property type="entry name" value="Histidine kinase-like ATPase, C-terminal domain"/>
    <property type="match status" value="1"/>
</dbReference>
<dbReference type="SMART" id="SM00448">
    <property type="entry name" value="REC"/>
    <property type="match status" value="1"/>
</dbReference>
<dbReference type="SUPFAM" id="SSF47384">
    <property type="entry name" value="Homodimeric domain of signal transducing histidine kinase"/>
    <property type="match status" value="1"/>
</dbReference>
<dbReference type="InterPro" id="IPR003594">
    <property type="entry name" value="HATPase_dom"/>
</dbReference>
<comment type="catalytic activity">
    <reaction evidence="1">
        <text>ATP + protein L-histidine = ADP + protein N-phospho-L-histidine.</text>
        <dbReference type="EC" id="2.7.13.3"/>
    </reaction>
</comment>
<dbReference type="Pfam" id="PF00512">
    <property type="entry name" value="HisKA"/>
    <property type="match status" value="1"/>
</dbReference>
<feature type="domain" description="Histidine kinase" evidence="8">
    <location>
        <begin position="466"/>
        <end position="683"/>
    </location>
</feature>
<dbReference type="PROSITE" id="PS50113">
    <property type="entry name" value="PAC"/>
    <property type="match status" value="2"/>
</dbReference>
<proteinExistence type="predicted"/>
<dbReference type="PROSITE" id="PS50112">
    <property type="entry name" value="PAS"/>
    <property type="match status" value="2"/>
</dbReference>
<keyword evidence="4 7" id="KW-0597">Phosphoprotein</keyword>
<dbReference type="NCBIfam" id="TIGR00229">
    <property type="entry name" value="sensory_box"/>
    <property type="match status" value="2"/>
</dbReference>
<dbReference type="CDD" id="cd00075">
    <property type="entry name" value="HATPase"/>
    <property type="match status" value="1"/>
</dbReference>
<evidence type="ECO:0000256" key="6">
    <source>
        <dbReference type="ARBA" id="ARBA00022777"/>
    </source>
</evidence>
<evidence type="ECO:0000313" key="13">
    <source>
        <dbReference type="Proteomes" id="UP000182649"/>
    </source>
</evidence>
<dbReference type="EC" id="2.7.13.3" evidence="3"/>
<evidence type="ECO:0000259" key="9">
    <source>
        <dbReference type="PROSITE" id="PS50110"/>
    </source>
</evidence>
<keyword evidence="5" id="KW-0808">Transferase</keyword>
<name>A0A1I7I665_9PROT</name>
<gene>
    <name evidence="12" type="ORF">SAMN05216417_1152</name>
</gene>
<feature type="domain" description="PAS" evidence="10">
    <location>
        <begin position="205"/>
        <end position="246"/>
    </location>
</feature>
<dbReference type="SMART" id="SM00387">
    <property type="entry name" value="HATPase_c"/>
    <property type="match status" value="1"/>
</dbReference>
<dbReference type="PROSITE" id="PS50109">
    <property type="entry name" value="HIS_KIN"/>
    <property type="match status" value="1"/>
</dbReference>
<feature type="domain" description="PAC" evidence="11">
    <location>
        <begin position="280"/>
        <end position="327"/>
    </location>
</feature>
<dbReference type="CDD" id="cd17580">
    <property type="entry name" value="REC_2_DhkD-like"/>
    <property type="match status" value="1"/>
</dbReference>
<evidence type="ECO:0000256" key="4">
    <source>
        <dbReference type="ARBA" id="ARBA00022553"/>
    </source>
</evidence>
<dbReference type="Pfam" id="PF13426">
    <property type="entry name" value="PAS_9"/>
    <property type="match status" value="1"/>
</dbReference>
<dbReference type="InterPro" id="IPR036097">
    <property type="entry name" value="HisK_dim/P_sf"/>
</dbReference>
<dbReference type="InterPro" id="IPR036890">
    <property type="entry name" value="HATPase_C_sf"/>
</dbReference>
<dbReference type="FunFam" id="3.30.565.10:FF:000006">
    <property type="entry name" value="Sensor histidine kinase WalK"/>
    <property type="match status" value="1"/>
</dbReference>
<dbReference type="Gene3D" id="1.10.287.130">
    <property type="match status" value="1"/>
</dbReference>
<evidence type="ECO:0000256" key="3">
    <source>
        <dbReference type="ARBA" id="ARBA00012438"/>
    </source>
</evidence>
<dbReference type="PRINTS" id="PR00344">
    <property type="entry name" value="BCTRLSENSOR"/>
</dbReference>
<dbReference type="CDD" id="cd00082">
    <property type="entry name" value="HisKA"/>
    <property type="match status" value="1"/>
</dbReference>
<evidence type="ECO:0000256" key="5">
    <source>
        <dbReference type="ARBA" id="ARBA00022679"/>
    </source>
</evidence>
<dbReference type="InterPro" id="IPR005467">
    <property type="entry name" value="His_kinase_dom"/>
</dbReference>
<dbReference type="InterPro" id="IPR013656">
    <property type="entry name" value="PAS_4"/>
</dbReference>
<dbReference type="OrthoDB" id="8552871at2"/>
<evidence type="ECO:0000313" key="12">
    <source>
        <dbReference type="EMBL" id="SFU68450.1"/>
    </source>
</evidence>
<dbReference type="Proteomes" id="UP000182649">
    <property type="component" value="Unassembled WGS sequence"/>
</dbReference>
<accession>A0A1I7I665</accession>
<dbReference type="Gene3D" id="3.40.50.2300">
    <property type="match status" value="1"/>
</dbReference>
<feature type="domain" description="PAS" evidence="10">
    <location>
        <begin position="328"/>
        <end position="382"/>
    </location>
</feature>
<sequence length="819" mass="91492">MNAEIKNLHGGICQSKLPGWLQGSEMGEIIFAHDWAGSSLGLVGKWPQYLKFAVNTMLLMPSAAMLLWDRDLIQIYNDSCRSLMGAKHPLCLGRSVRECWPEIWDFASPICEAVLQRWESFNFEDKRLVVNRNGVAEEVFVTLTYSPVPGNIFADLSEGMTTERGEAGGVLVTITETTELVKARACEAERARLKEALAEQALRESENRFQQALEIDTVGVVFFDNAGLTTEVNDAFLEMSGFSREDQRAGRLQCDNLTPPEWHSRTSRATEELREIGRAAPYEKELFRKDGTRWWALIATKRLNDKETVAYVLDITERRRAEKNLRESEARFRALAEASPALIWQVDPHGETVYVNQRAVELMGMTAKELMAGEWRSILHPDPDDAPAYIAAFDRAVMDRSYFKHRVRIRNREGGWRWLKSHGMPWFTAGGEYAGHVGISLDITETVNAETALLEADRRKDEFLATLAHELRNPLAPVVNALALISRPDSAASIPPLLPIINRQVNHMVRLVDDLLEISRITTGKVELRIAPIDLVGVLRNVIDANTPEINEKQHELSVSLPEAPLIVRGDAVRLEQIFTNVLTNAVRYTPNCGHISVAAWEEGNNAVVSVRDNGIGILPGMLPRLFDMFSQERRCGSGTQKGLGIGLNLVDRLVKMHGGTVEARSEGRDKGSEFIVRLPLRQTQVGKKMQQPEKTVSAKPGLRVLVVDDNHDAAEVLCMLLQSMGVNVDAVDSGPAALAKIPDYHPNAILMDIGMPGMNGNEVAQRIRQQPEFNDIKLVALTGWGQEKDRRQSQESGFDHHLTKPVNFQVLKDLMASF</sequence>
<evidence type="ECO:0000259" key="11">
    <source>
        <dbReference type="PROSITE" id="PS50113"/>
    </source>
</evidence>
<dbReference type="PANTHER" id="PTHR43547:SF2">
    <property type="entry name" value="HYBRID SIGNAL TRANSDUCTION HISTIDINE KINASE C"/>
    <property type="match status" value="1"/>
</dbReference>
<feature type="domain" description="Response regulatory" evidence="9">
    <location>
        <begin position="704"/>
        <end position="819"/>
    </location>
</feature>
<dbReference type="InterPro" id="IPR035965">
    <property type="entry name" value="PAS-like_dom_sf"/>
</dbReference>